<dbReference type="SUPFAM" id="SSF52777">
    <property type="entry name" value="CoA-dependent acyltransferases"/>
    <property type="match status" value="2"/>
</dbReference>
<evidence type="ECO:0000259" key="2">
    <source>
        <dbReference type="Pfam" id="PF00668"/>
    </source>
</evidence>
<feature type="region of interest" description="Disordered" evidence="1">
    <location>
        <begin position="177"/>
        <end position="208"/>
    </location>
</feature>
<evidence type="ECO:0000256" key="1">
    <source>
        <dbReference type="SAM" id="MobiDB-lite"/>
    </source>
</evidence>
<accession>A0ABD5EP85</accession>
<evidence type="ECO:0000313" key="4">
    <source>
        <dbReference type="Proteomes" id="UP001183535"/>
    </source>
</evidence>
<organism evidence="3 4">
    <name type="scientific">Streptomyces doudnae</name>
    <dbReference type="NCBI Taxonomy" id="3075536"/>
    <lineage>
        <taxon>Bacteria</taxon>
        <taxon>Bacillati</taxon>
        <taxon>Actinomycetota</taxon>
        <taxon>Actinomycetes</taxon>
        <taxon>Kitasatosporales</taxon>
        <taxon>Streptomycetaceae</taxon>
        <taxon>Streptomyces</taxon>
    </lineage>
</organism>
<dbReference type="Gene3D" id="3.30.559.10">
    <property type="entry name" value="Chloramphenicol acetyltransferase-like domain"/>
    <property type="match status" value="1"/>
</dbReference>
<dbReference type="GO" id="GO:0008610">
    <property type="term" value="P:lipid biosynthetic process"/>
    <property type="evidence" value="ECO:0007669"/>
    <property type="project" value="UniProtKB-ARBA"/>
</dbReference>
<feature type="domain" description="Condensation" evidence="2">
    <location>
        <begin position="58"/>
        <end position="469"/>
    </location>
</feature>
<dbReference type="Pfam" id="PF00668">
    <property type="entry name" value="Condensation"/>
    <property type="match status" value="1"/>
</dbReference>
<dbReference type="InterPro" id="IPR023213">
    <property type="entry name" value="CAT-like_dom_sf"/>
</dbReference>
<feature type="compositionally biased region" description="Low complexity" evidence="1">
    <location>
        <begin position="186"/>
        <end position="197"/>
    </location>
</feature>
<keyword evidence="4" id="KW-1185">Reference proteome</keyword>
<dbReference type="PANTHER" id="PTHR45527:SF1">
    <property type="entry name" value="FATTY ACID SYNTHASE"/>
    <property type="match status" value="1"/>
</dbReference>
<dbReference type="AlphaFoldDB" id="A0ABD5EP85"/>
<comment type="caution">
    <text evidence="3">The sequence shown here is derived from an EMBL/GenBank/DDBJ whole genome shotgun (WGS) entry which is preliminary data.</text>
</comment>
<dbReference type="InterPro" id="IPR001242">
    <property type="entry name" value="Condensation_dom"/>
</dbReference>
<name>A0ABD5EP85_9ACTN</name>
<reference evidence="4" key="1">
    <citation type="submission" date="2023-07" db="EMBL/GenBank/DDBJ databases">
        <title>30 novel species of actinomycetes from the DSMZ collection.</title>
        <authorList>
            <person name="Nouioui I."/>
        </authorList>
    </citation>
    <scope>NUCLEOTIDE SEQUENCE [LARGE SCALE GENOMIC DNA]</scope>
    <source>
        <strain evidence="4">DSM 41981</strain>
    </source>
</reference>
<dbReference type="RefSeq" id="WP_093830830.1">
    <property type="nucleotide sequence ID" value="NZ_JAVRES010000007.1"/>
</dbReference>
<evidence type="ECO:0000313" key="3">
    <source>
        <dbReference type="EMBL" id="MDT0436420.1"/>
    </source>
</evidence>
<dbReference type="Gene3D" id="3.30.559.30">
    <property type="entry name" value="Nonribosomal peptide synthetase, condensation domain"/>
    <property type="match status" value="1"/>
</dbReference>
<dbReference type="EMBL" id="JAVRES010000007">
    <property type="protein sequence ID" value="MDT0436420.1"/>
    <property type="molecule type" value="Genomic_DNA"/>
</dbReference>
<proteinExistence type="predicted"/>
<dbReference type="PANTHER" id="PTHR45527">
    <property type="entry name" value="NONRIBOSOMAL PEPTIDE SYNTHETASE"/>
    <property type="match status" value="1"/>
</dbReference>
<sequence>MVQREDLLTPDNDVVAPPREGARAPLMWSQEMYWYAYHLPLPVVDSAKIQLTVPLPDPGLAEDVVLDAVRRLMTRHEALRTLYPTDPTGTPYQLVVDRFDDPVPLRRRGNEPEDVEAVFHDLFLSPMDQATELPVRVGCTLNGERVATLVLLLNHISADAASLPLLRADLKRYLGLPDGQPPTAPEPAGATATQPATVARQQRSGTRDSAQLKALRYCRGVLESAPGVQFPRFRTVSVVDPANGIESHYRRVSLQSSQLFAAFRRMREGTDFSVPAQISAAFTMAVAALSGNPRTVVKMNLSNRFREVRDSVGCFFQEALVSVDPLPGATVHELMAATKKRIFVGARHAQYSYLAFRDLKAEVESERGRTVRLGTILNCSDQFATRLANPNVPEGTPEIRPRLLKNLECLWRDEYTDLCLKSFAADGEVVLDLVAHRSVIEQDEIERMLVGMERFLIALSEEPHLADATVAEVVERFGFPVASYGEEWVHVDHSWVDTAKLARVIRSVAGVGAASVGLVERPSGEPALVARLVADPSIRAEVEAHVLAVAREELDVMCPHAYVWCDALPDADASPPAEEGEPAGTGTPAEAGSGSDRPGAEARDRAFAAAVSLALRGAPVDLDSCYVRQGGTAVMAPAVVRRLDRLGYTGPTPDDLLGPWPLRVVAGLCVPGRDKTAG</sequence>
<gene>
    <name evidence="3" type="ORF">RM877_17200</name>
</gene>
<dbReference type="Proteomes" id="UP001183535">
    <property type="component" value="Unassembled WGS sequence"/>
</dbReference>
<feature type="compositionally biased region" description="Low complexity" evidence="1">
    <location>
        <begin position="573"/>
        <end position="594"/>
    </location>
</feature>
<feature type="region of interest" description="Disordered" evidence="1">
    <location>
        <begin position="573"/>
        <end position="601"/>
    </location>
</feature>
<protein>
    <submittedName>
        <fullName evidence="3">Condensation domain-containing protein</fullName>
    </submittedName>
</protein>
<feature type="compositionally biased region" description="Polar residues" evidence="1">
    <location>
        <begin position="199"/>
        <end position="208"/>
    </location>
</feature>